<evidence type="ECO:0000256" key="5">
    <source>
        <dbReference type="ARBA" id="ARBA00023136"/>
    </source>
</evidence>
<feature type="compositionally biased region" description="Pro residues" evidence="6">
    <location>
        <begin position="327"/>
        <end position="354"/>
    </location>
</feature>
<evidence type="ECO:0000256" key="2">
    <source>
        <dbReference type="ARBA" id="ARBA00022692"/>
    </source>
</evidence>
<protein>
    <submittedName>
        <fullName evidence="7">Uncharacterized protein</fullName>
    </submittedName>
</protein>
<feature type="compositionally biased region" description="Low complexity" evidence="6">
    <location>
        <begin position="317"/>
        <end position="326"/>
    </location>
</feature>
<feature type="compositionally biased region" description="Basic and acidic residues" evidence="6">
    <location>
        <begin position="439"/>
        <end position="449"/>
    </location>
</feature>
<keyword evidence="5" id="KW-0472">Membrane</keyword>
<feature type="compositionally biased region" description="Pro residues" evidence="6">
    <location>
        <begin position="378"/>
        <end position="392"/>
    </location>
</feature>
<keyword evidence="2" id="KW-0812">Transmembrane</keyword>
<feature type="compositionally biased region" description="Low complexity" evidence="6">
    <location>
        <begin position="423"/>
        <end position="438"/>
    </location>
</feature>
<feature type="region of interest" description="Disordered" evidence="6">
    <location>
        <begin position="237"/>
        <end position="493"/>
    </location>
</feature>
<dbReference type="AlphaFoldDB" id="A0A4W5L269"/>
<feature type="compositionally biased region" description="Basic residues" evidence="6">
    <location>
        <begin position="467"/>
        <end position="479"/>
    </location>
</feature>
<organism evidence="7 8">
    <name type="scientific">Hucho hucho</name>
    <name type="common">huchen</name>
    <dbReference type="NCBI Taxonomy" id="62062"/>
    <lineage>
        <taxon>Eukaryota</taxon>
        <taxon>Metazoa</taxon>
        <taxon>Chordata</taxon>
        <taxon>Craniata</taxon>
        <taxon>Vertebrata</taxon>
        <taxon>Euteleostomi</taxon>
        <taxon>Actinopterygii</taxon>
        <taxon>Neopterygii</taxon>
        <taxon>Teleostei</taxon>
        <taxon>Protacanthopterygii</taxon>
        <taxon>Salmoniformes</taxon>
        <taxon>Salmonidae</taxon>
        <taxon>Salmoninae</taxon>
        <taxon>Hucho</taxon>
    </lineage>
</organism>
<keyword evidence="4" id="KW-1133">Transmembrane helix</keyword>
<evidence type="ECO:0000313" key="7">
    <source>
        <dbReference type="Ensembl" id="ENSHHUP00000018816.1"/>
    </source>
</evidence>
<accession>A0A4W5L269</accession>
<evidence type="ECO:0000313" key="8">
    <source>
        <dbReference type="Proteomes" id="UP000314982"/>
    </source>
</evidence>
<dbReference type="PANTHER" id="PTHR46730:SF3">
    <property type="entry name" value="POLYCYSTIN-1"/>
    <property type="match status" value="1"/>
</dbReference>
<evidence type="ECO:0000256" key="4">
    <source>
        <dbReference type="ARBA" id="ARBA00022989"/>
    </source>
</evidence>
<comment type="subcellular location">
    <subcellularLocation>
        <location evidence="1">Membrane</location>
    </subcellularLocation>
</comment>
<reference evidence="8" key="1">
    <citation type="submission" date="2018-06" db="EMBL/GenBank/DDBJ databases">
        <title>Genome assembly of Danube salmon.</title>
        <authorList>
            <person name="Macqueen D.J."/>
            <person name="Gundappa M.K."/>
        </authorList>
    </citation>
    <scope>NUCLEOTIDE SEQUENCE [LARGE SCALE GENOMIC DNA]</scope>
</reference>
<feature type="compositionally biased region" description="Polar residues" evidence="6">
    <location>
        <begin position="148"/>
        <end position="163"/>
    </location>
</feature>
<keyword evidence="8" id="KW-1185">Reference proteome</keyword>
<evidence type="ECO:0000256" key="6">
    <source>
        <dbReference type="SAM" id="MobiDB-lite"/>
    </source>
</evidence>
<feature type="region of interest" description="Disordered" evidence="6">
    <location>
        <begin position="115"/>
        <end position="177"/>
    </location>
</feature>
<dbReference type="GO" id="GO:0005886">
    <property type="term" value="C:plasma membrane"/>
    <property type="evidence" value="ECO:0007669"/>
    <property type="project" value="TreeGrafter"/>
</dbReference>
<proteinExistence type="predicted"/>
<feature type="compositionally biased region" description="Basic and acidic residues" evidence="6">
    <location>
        <begin position="237"/>
        <end position="277"/>
    </location>
</feature>
<dbReference type="Proteomes" id="UP000314982">
    <property type="component" value="Unassembled WGS sequence"/>
</dbReference>
<evidence type="ECO:0000256" key="1">
    <source>
        <dbReference type="ARBA" id="ARBA00004370"/>
    </source>
</evidence>
<dbReference type="Ensembl" id="ENSHHUT00000019492.1">
    <property type="protein sequence ID" value="ENSHHUP00000018816.1"/>
    <property type="gene ID" value="ENSHHUG00000011724.1"/>
</dbReference>
<dbReference type="PANTHER" id="PTHR46730">
    <property type="entry name" value="POLYCYSTIN-1"/>
    <property type="match status" value="1"/>
</dbReference>
<evidence type="ECO:0000256" key="3">
    <source>
        <dbReference type="ARBA" id="ARBA00022737"/>
    </source>
</evidence>
<dbReference type="GO" id="GO:0005261">
    <property type="term" value="F:monoatomic cation channel activity"/>
    <property type="evidence" value="ECO:0007669"/>
    <property type="project" value="TreeGrafter"/>
</dbReference>
<keyword evidence="3" id="KW-0677">Repeat</keyword>
<sequence>MDGYGSVSSACLSLLGTGGRGLLSLRPSSTTTGPSSSASSLVFHASFAVLRLALLWLVTSALLRNYRRARAELYRPVVDLQDYEMVELFLRRLKMWMGLSRTKEFRHKVRFEGMELPPSRSSSTSDCKSLCLPPLDGSESPPSPGSLDGTSEASWRPTSSSPCGLTEAPGMGLSLGLGPGSLGPGALAGGTTWRERAETEATLKRLLPTLDALLQQLDRVTVATEELYRTECVLERAQRKGRGPRERKGRRGEEERGKSREGRGGKGKGDEKVSAGRRERKGGQQKVNTVVGVVGMGQPKYTGNSGANPKHTPTPISTPAPKSTPVSVPPPISTPAPKSTPVPVPPPISTPAPKPALKSTPVPVPPPISNPAMKSAPGPTPISTPAPKPTPKSTPVSAPIPDSKCTPVSTHIITLAPAPVPHSTPALPSTPSSSTPAPREWDPPTERETLPPSSLFNHPAHTTTIPTRKRKPPPLKNKVHPNPDRHVSGHPKP</sequence>
<dbReference type="GeneTree" id="ENSGT00940000167012"/>
<dbReference type="STRING" id="62062.ENSHHUP00000018816"/>
<reference evidence="7" key="3">
    <citation type="submission" date="2025-09" db="UniProtKB">
        <authorList>
            <consortium name="Ensembl"/>
        </authorList>
    </citation>
    <scope>IDENTIFICATION</scope>
</reference>
<name>A0A4W5L269_9TELE</name>
<dbReference type="GO" id="GO:0006816">
    <property type="term" value="P:calcium ion transport"/>
    <property type="evidence" value="ECO:0007669"/>
    <property type="project" value="TreeGrafter"/>
</dbReference>
<reference evidence="7" key="2">
    <citation type="submission" date="2025-08" db="UniProtKB">
        <authorList>
            <consortium name="Ensembl"/>
        </authorList>
    </citation>
    <scope>IDENTIFICATION</scope>
</reference>
<dbReference type="PRINTS" id="PR01217">
    <property type="entry name" value="PRICHEXTENSN"/>
</dbReference>